<reference evidence="3 4" key="1">
    <citation type="journal article" date="2016" name="Genome Announc.">
        <title>Draft Genome Sequence of Criibacterium bergeronii gen. nov., sp. nov., Strain CCRI-22567T, Isolated from a Vaginal Sample from a Woman with Bacterial Vaginosis.</title>
        <authorList>
            <person name="Maheux A.F."/>
            <person name="Berube E."/>
            <person name="Boudreau D.K."/>
            <person name="Raymond F."/>
            <person name="Corbeil J."/>
            <person name="Roy P.H."/>
            <person name="Boissinot M."/>
            <person name="Omar R.F."/>
        </authorList>
    </citation>
    <scope>NUCLEOTIDE SEQUENCE [LARGE SCALE GENOMIC DNA]</scope>
    <source>
        <strain evidence="3 4">CCRI-22567</strain>
    </source>
</reference>
<sequence>MTCRTELGKVQINHNRFLGYTKDENGNLVIDPEQAEIVKRIYREYLEGSSMDKIAKGLMADGILTGAGKMMWHTSTINKILRNEKYMGDALLQKTYTTDLLTKKRIKNNGTVPQYYVEDDHEAIIPKELFMQVQEELVRRRVVHKSSSGRKRTYSCNHCFAQIIVCGECGELYRRVHWNNHGCKSIVWRCISRLEITHAEVPCENRTVNELLLQEITIKAINKILTERKAFLKQLQANIAKAVVSTDTLSPDGIQDRLSELQKELIKKANNKQDYDAIADEIFRLRDQKEQFKVDSHHREEALNRIKELQDFIVGQKTDITEFDEALVKKLIEKITVFADHFTVEFKSGLAIKIEA</sequence>
<gene>
    <name evidence="3" type="ORF">BBG48_008990</name>
</gene>
<dbReference type="InterPro" id="IPR038109">
    <property type="entry name" value="DNA_bind_recomb_sf"/>
</dbReference>
<accession>A0A371IJI5</accession>
<dbReference type="STRING" id="1871336.BBG48_04130"/>
<comment type="caution">
    <text evidence="3">The sequence shown here is derived from an EMBL/GenBank/DDBJ whole genome shotgun (WGS) entry which is preliminary data.</text>
</comment>
<dbReference type="Gene3D" id="3.90.1750.20">
    <property type="entry name" value="Putative Large Serine Recombinase, Chain B, Domain 2"/>
    <property type="match status" value="1"/>
</dbReference>
<dbReference type="Pfam" id="PF07508">
    <property type="entry name" value="Recombinase"/>
    <property type="match status" value="1"/>
</dbReference>
<dbReference type="GO" id="GO:0000150">
    <property type="term" value="F:DNA strand exchange activity"/>
    <property type="evidence" value="ECO:0007669"/>
    <property type="project" value="InterPro"/>
</dbReference>
<name>A0A371IJI5_9FIRM</name>
<evidence type="ECO:0000313" key="3">
    <source>
        <dbReference type="EMBL" id="RDY20647.1"/>
    </source>
</evidence>
<dbReference type="InterPro" id="IPR025827">
    <property type="entry name" value="Zn_ribbon_recom_dom"/>
</dbReference>
<dbReference type="PROSITE" id="PS51737">
    <property type="entry name" value="RECOMBINASE_DNA_BIND"/>
    <property type="match status" value="1"/>
</dbReference>
<dbReference type="PANTHER" id="PTHR30461:SF26">
    <property type="entry name" value="RESOLVASE HOMOLOG YNEB"/>
    <property type="match status" value="1"/>
</dbReference>
<keyword evidence="4" id="KW-1185">Reference proteome</keyword>
<protein>
    <recommendedName>
        <fullName evidence="2">Recombinase domain-containing protein</fullName>
    </recommendedName>
</protein>
<proteinExistence type="inferred from homology"/>
<feature type="domain" description="Recombinase" evidence="2">
    <location>
        <begin position="17"/>
        <end position="143"/>
    </location>
</feature>
<dbReference type="InterPro" id="IPR011109">
    <property type="entry name" value="DNA_bind_recombinase_dom"/>
</dbReference>
<dbReference type="RefSeq" id="WP_094754517.1">
    <property type="nucleotide sequence ID" value="NZ_MBEW02000025.1"/>
</dbReference>
<comment type="similarity">
    <text evidence="1">Belongs to the site-specific recombinase resolvase family.</text>
</comment>
<dbReference type="AlphaFoldDB" id="A0A371IJI5"/>
<dbReference type="PANTHER" id="PTHR30461">
    <property type="entry name" value="DNA-INVERTASE FROM LAMBDOID PROPHAGE"/>
    <property type="match status" value="1"/>
</dbReference>
<evidence type="ECO:0000256" key="1">
    <source>
        <dbReference type="ARBA" id="ARBA00009913"/>
    </source>
</evidence>
<dbReference type="Pfam" id="PF13408">
    <property type="entry name" value="Zn_ribbon_recom"/>
    <property type="match status" value="1"/>
</dbReference>
<dbReference type="Proteomes" id="UP000093352">
    <property type="component" value="Unassembled WGS sequence"/>
</dbReference>
<evidence type="ECO:0000313" key="4">
    <source>
        <dbReference type="Proteomes" id="UP000093352"/>
    </source>
</evidence>
<evidence type="ECO:0000259" key="2">
    <source>
        <dbReference type="PROSITE" id="PS51737"/>
    </source>
</evidence>
<organism evidence="3 4">
    <name type="scientific">Criibacterium bergeronii</name>
    <dbReference type="NCBI Taxonomy" id="1871336"/>
    <lineage>
        <taxon>Bacteria</taxon>
        <taxon>Bacillati</taxon>
        <taxon>Bacillota</taxon>
        <taxon>Clostridia</taxon>
        <taxon>Peptostreptococcales</taxon>
        <taxon>Filifactoraceae</taxon>
        <taxon>Criibacterium</taxon>
    </lineage>
</organism>
<dbReference type="GO" id="GO:0003677">
    <property type="term" value="F:DNA binding"/>
    <property type="evidence" value="ECO:0007669"/>
    <property type="project" value="InterPro"/>
</dbReference>
<dbReference type="InterPro" id="IPR050639">
    <property type="entry name" value="SSR_resolvase"/>
</dbReference>
<dbReference type="EMBL" id="MBEW02000025">
    <property type="protein sequence ID" value="RDY20647.1"/>
    <property type="molecule type" value="Genomic_DNA"/>
</dbReference>